<dbReference type="EMBL" id="MUZR01000024">
    <property type="protein sequence ID" value="OOC10058.1"/>
    <property type="molecule type" value="Genomic_DNA"/>
</dbReference>
<reference evidence="3 4" key="1">
    <citation type="submission" date="2017-02" db="EMBL/GenBank/DDBJ databases">
        <title>Genomic diversity within the haloalkaliphilic genus Thioalkalivibrio.</title>
        <authorList>
            <person name="Ahn A.-C."/>
            <person name="Meier-Kolthoff J."/>
            <person name="Overmars L."/>
            <person name="Richter M."/>
            <person name="Woyke T."/>
            <person name="Sorokin D.Y."/>
            <person name="Muyzer G."/>
        </authorList>
    </citation>
    <scope>NUCLEOTIDE SEQUENCE [LARGE SCALE GENOMIC DNA]</scope>
    <source>
        <strain evidence="3 4">HL17</strain>
    </source>
</reference>
<gene>
    <name evidence="3" type="ORF">B1A74_07700</name>
</gene>
<feature type="region of interest" description="Disordered" evidence="1">
    <location>
        <begin position="78"/>
        <end position="100"/>
    </location>
</feature>
<dbReference type="InterPro" id="IPR019110">
    <property type="entry name" value="Uncharacterised_RAQPRD"/>
</dbReference>
<comment type="caution">
    <text evidence="3">The sequence shown here is derived from an EMBL/GenBank/DDBJ whole genome shotgun (WGS) entry which is preliminary data.</text>
</comment>
<dbReference type="RefSeq" id="WP_038084421.1">
    <property type="nucleotide sequence ID" value="NZ_MUZR01000024.1"/>
</dbReference>
<proteinExistence type="predicted"/>
<dbReference type="Proteomes" id="UP000189177">
    <property type="component" value="Unassembled WGS sequence"/>
</dbReference>
<feature type="compositionally biased region" description="Basic and acidic residues" evidence="1">
    <location>
        <begin position="89"/>
        <end position="100"/>
    </location>
</feature>
<organism evidence="3 4">
    <name type="scientific">Thioalkalivibrio halophilus</name>
    <dbReference type="NCBI Taxonomy" id="252474"/>
    <lineage>
        <taxon>Bacteria</taxon>
        <taxon>Pseudomonadati</taxon>
        <taxon>Pseudomonadota</taxon>
        <taxon>Gammaproteobacteria</taxon>
        <taxon>Chromatiales</taxon>
        <taxon>Ectothiorhodospiraceae</taxon>
        <taxon>Thioalkalivibrio</taxon>
    </lineage>
</organism>
<dbReference type="Pfam" id="PF09686">
    <property type="entry name" value="Plasmid_RAQPRD"/>
    <property type="match status" value="1"/>
</dbReference>
<keyword evidence="2" id="KW-0732">Signal</keyword>
<dbReference type="STRING" id="252474.B1A74_07700"/>
<evidence type="ECO:0000313" key="4">
    <source>
        <dbReference type="Proteomes" id="UP000189177"/>
    </source>
</evidence>
<feature type="signal peptide" evidence="2">
    <location>
        <begin position="1"/>
        <end position="23"/>
    </location>
</feature>
<dbReference type="AlphaFoldDB" id="A0A1V2ZY57"/>
<accession>A0A1V2ZY57</accession>
<dbReference type="NCBIfam" id="TIGR01690">
    <property type="entry name" value="ICE_RAQPRD"/>
    <property type="match status" value="1"/>
</dbReference>
<keyword evidence="4" id="KW-1185">Reference proteome</keyword>
<name>A0A1V2ZY57_9GAMM</name>
<protein>
    <submittedName>
        <fullName evidence="3">Conjugal transfer protein</fullName>
    </submittedName>
</protein>
<evidence type="ECO:0000313" key="3">
    <source>
        <dbReference type="EMBL" id="OOC10058.1"/>
    </source>
</evidence>
<sequence length="100" mass="11423">MHRTLVALATGVVMITLTPAALADRDAERESLSRLAHEIQALHALVDQAEAHAEPDARIRFQYDWLRHDLERVQAGIEEHLRAPRAQPRRVEPLSGDYRR</sequence>
<dbReference type="OrthoDB" id="5738883at2"/>
<evidence type="ECO:0000256" key="1">
    <source>
        <dbReference type="SAM" id="MobiDB-lite"/>
    </source>
</evidence>
<feature type="chain" id="PRO_5010696676" evidence="2">
    <location>
        <begin position="24"/>
        <end position="100"/>
    </location>
</feature>
<evidence type="ECO:0000256" key="2">
    <source>
        <dbReference type="SAM" id="SignalP"/>
    </source>
</evidence>